<dbReference type="InterPro" id="IPR008816">
    <property type="entry name" value="Gly_zipper_2TM_dom"/>
</dbReference>
<gene>
    <name evidence="7" type="ORF">SP5_022_00180</name>
</gene>
<protein>
    <recommendedName>
        <fullName evidence="3">17 kDa surface antigen</fullName>
    </recommendedName>
</protein>
<name>A0A0A1W4S1_9SPHN</name>
<dbReference type="GO" id="GO:0009279">
    <property type="term" value="C:cell outer membrane"/>
    <property type="evidence" value="ECO:0007669"/>
    <property type="project" value="UniProtKB-SubCell"/>
</dbReference>
<reference evidence="7 8" key="1">
    <citation type="submission" date="2014-11" db="EMBL/GenBank/DDBJ databases">
        <title>Whole genome shotgun sequence of Sphingomonas parapaucimobilis NBRC 15100.</title>
        <authorList>
            <person name="Katano-Makiyama Y."/>
            <person name="Hosoyama A."/>
            <person name="Hashimoto M."/>
            <person name="Hosoyama Y."/>
            <person name="Noguchi M."/>
            <person name="Numata M."/>
            <person name="Tsuchikane K."/>
            <person name="Hirakata S."/>
            <person name="Uohara A."/>
            <person name="Shimodaira J."/>
            <person name="Ohji S."/>
            <person name="Ichikawa N."/>
            <person name="Kimura A."/>
            <person name="Yamazoe A."/>
            <person name="Fujita N."/>
        </authorList>
    </citation>
    <scope>NUCLEOTIDE SEQUENCE [LARGE SCALE GENOMIC DNA]</scope>
    <source>
        <strain evidence="7 8">NBRC 15100</strain>
    </source>
</reference>
<dbReference type="RefSeq" id="WP_042484542.1">
    <property type="nucleotide sequence ID" value="NZ_BBPI01000022.1"/>
</dbReference>
<keyword evidence="8" id="KW-1185">Reference proteome</keyword>
<dbReference type="AlphaFoldDB" id="A0A0A1W4S1"/>
<comment type="similarity">
    <text evidence="2">Belongs to the rickettsiale 17 kDa surface antigen family.</text>
</comment>
<dbReference type="Proteomes" id="UP000032305">
    <property type="component" value="Unassembled WGS sequence"/>
</dbReference>
<evidence type="ECO:0000256" key="2">
    <source>
        <dbReference type="ARBA" id="ARBA00008681"/>
    </source>
</evidence>
<comment type="subcellular location">
    <subcellularLocation>
        <location evidence="1">Cell outer membrane</location>
        <topology evidence="1">Lipid-anchor</topology>
    </subcellularLocation>
</comment>
<comment type="caution">
    <text evidence="7">The sequence shown here is derived from an EMBL/GenBank/DDBJ whole genome shotgun (WGS) entry which is preliminary data.</text>
</comment>
<evidence type="ECO:0000256" key="3">
    <source>
        <dbReference type="ARBA" id="ARBA00015281"/>
    </source>
</evidence>
<organism evidence="7 8">
    <name type="scientific">Sphingomonas parapaucimobilis NBRC 15100</name>
    <dbReference type="NCBI Taxonomy" id="1219049"/>
    <lineage>
        <taxon>Bacteria</taxon>
        <taxon>Pseudomonadati</taxon>
        <taxon>Pseudomonadota</taxon>
        <taxon>Alphaproteobacteria</taxon>
        <taxon>Sphingomonadales</taxon>
        <taxon>Sphingomonadaceae</taxon>
        <taxon>Sphingomonas</taxon>
    </lineage>
</organism>
<dbReference type="Pfam" id="PF05433">
    <property type="entry name" value="Rick_17kDa_Anti"/>
    <property type="match status" value="1"/>
</dbReference>
<dbReference type="EMBL" id="BBPI01000022">
    <property type="protein sequence ID" value="GAM00151.1"/>
    <property type="molecule type" value="Genomic_DNA"/>
</dbReference>
<keyword evidence="4" id="KW-0449">Lipoprotein</keyword>
<evidence type="ECO:0000313" key="7">
    <source>
        <dbReference type="EMBL" id="GAM00151.1"/>
    </source>
</evidence>
<feature type="chain" id="PRO_5001982150" description="17 kDa surface antigen" evidence="5">
    <location>
        <begin position="27"/>
        <end position="131"/>
    </location>
</feature>
<proteinExistence type="inferred from homology"/>
<feature type="domain" description="Glycine zipper 2TM" evidence="6">
    <location>
        <begin position="82"/>
        <end position="122"/>
    </location>
</feature>
<accession>A0A0A1W4S1</accession>
<evidence type="ECO:0000256" key="5">
    <source>
        <dbReference type="SAM" id="SignalP"/>
    </source>
</evidence>
<evidence type="ECO:0000259" key="6">
    <source>
        <dbReference type="Pfam" id="PF05433"/>
    </source>
</evidence>
<sequence>MFKKLSLAAAALAVGATAMVPTAASAQRYYDRGYGYDRAYGDAYSDGYNRGPRYDRGYYDRGGYNRGYYNRGPQRCNNGTTGTIVGAIAGGLLGRTIDTRGDRTLGTILGGGAGALAGHAIEKSNNPGYCR</sequence>
<evidence type="ECO:0000313" key="8">
    <source>
        <dbReference type="Proteomes" id="UP000032305"/>
    </source>
</evidence>
<dbReference type="eggNOG" id="COG3134">
    <property type="taxonomic scope" value="Bacteria"/>
</dbReference>
<feature type="signal peptide" evidence="5">
    <location>
        <begin position="1"/>
        <end position="26"/>
    </location>
</feature>
<keyword evidence="5" id="KW-0732">Signal</keyword>
<evidence type="ECO:0000256" key="4">
    <source>
        <dbReference type="ARBA" id="ARBA00023288"/>
    </source>
</evidence>
<evidence type="ECO:0000256" key="1">
    <source>
        <dbReference type="ARBA" id="ARBA00004459"/>
    </source>
</evidence>